<dbReference type="EMBL" id="KM107845">
    <property type="protein sequence ID" value="AJL34542.1"/>
    <property type="molecule type" value="Genomic_DNA"/>
</dbReference>
<proteinExistence type="predicted"/>
<geneLocation type="plasmid" evidence="1">
    <name>pSYM9</name>
</geneLocation>
<protein>
    <submittedName>
        <fullName evidence="1">Uncharacterized protein</fullName>
    </submittedName>
</protein>
<dbReference type="AlphaFoldDB" id="A0A0C5AZY1"/>
<evidence type="ECO:0000313" key="1">
    <source>
        <dbReference type="EMBL" id="AJL34542.1"/>
    </source>
</evidence>
<reference evidence="1" key="1">
    <citation type="submission" date="2014-07" db="EMBL/GenBank/DDBJ databases">
        <title>Complete sequence of probiotic Symbioflor2 E. coli strain G3/10 and draft sequences of Symbioflor2 strains G1/2, G4/9, G5, G6/7 and G8.</title>
        <authorList>
            <person name="Zschuettig A."/>
            <person name="Auerbach C."/>
            <person name="Meltke S."/>
            <person name="Eichhorn C."/>
            <person name="Brandt M."/>
            <person name="Blom J."/>
            <person name="Goesmann A."/>
            <person name="Jarek M."/>
            <person name="Scharfe M."/>
            <person name="Zimmermann K."/>
            <person name="Wassenaar T.M."/>
            <person name="Gunzer F."/>
        </authorList>
    </citation>
    <scope>NUCLEOTIDE SEQUENCE</scope>
    <source>
        <strain evidence="1">G5</strain>
        <plasmid evidence="1">pSYM9</plasmid>
    </source>
</reference>
<organism evidence="1">
    <name type="scientific">Escherichia coli</name>
    <dbReference type="NCBI Taxonomy" id="562"/>
    <lineage>
        <taxon>Bacteria</taxon>
        <taxon>Pseudomonadati</taxon>
        <taxon>Pseudomonadota</taxon>
        <taxon>Gammaproteobacteria</taxon>
        <taxon>Enterobacterales</taxon>
        <taxon>Enterobacteriaceae</taxon>
        <taxon>Escherichia</taxon>
    </lineage>
</organism>
<name>A0A0C5AZY1_ECOLX</name>
<keyword evidence="1" id="KW-0614">Plasmid</keyword>
<gene>
    <name evidence="1" type="ORF">EL78_p6513</name>
</gene>
<sequence>MGVLKCRGLATASRRLPALGESPAPSALMSALRRDGMLSERRFLPLC</sequence>
<accession>A0A0C5AZY1</accession>